<dbReference type="SUPFAM" id="SSF53474">
    <property type="entry name" value="alpha/beta-Hydrolases"/>
    <property type="match status" value="1"/>
</dbReference>
<dbReference type="InterPro" id="IPR019819">
    <property type="entry name" value="Carboxylesterase_B_CS"/>
</dbReference>
<dbReference type="Proteomes" id="UP001172681">
    <property type="component" value="Unassembled WGS sequence"/>
</dbReference>
<dbReference type="Pfam" id="PF00135">
    <property type="entry name" value="COesterase"/>
    <property type="match status" value="1"/>
</dbReference>
<dbReference type="PANTHER" id="PTHR11559">
    <property type="entry name" value="CARBOXYLESTERASE"/>
    <property type="match status" value="1"/>
</dbReference>
<accession>A0AA39CLK7</accession>
<evidence type="ECO:0000259" key="4">
    <source>
        <dbReference type="Pfam" id="PF00135"/>
    </source>
</evidence>
<dbReference type="InterPro" id="IPR019826">
    <property type="entry name" value="Carboxylesterase_B_AS"/>
</dbReference>
<feature type="domain" description="Carboxylesterase type B" evidence="4">
    <location>
        <begin position="10"/>
        <end position="509"/>
    </location>
</feature>
<keyword evidence="2 3" id="KW-0378">Hydrolase</keyword>
<evidence type="ECO:0000256" key="1">
    <source>
        <dbReference type="ARBA" id="ARBA00005964"/>
    </source>
</evidence>
<reference evidence="5" key="1">
    <citation type="submission" date="2022-10" db="EMBL/GenBank/DDBJ databases">
        <title>Culturing micro-colonial fungi from biological soil crusts in the Mojave desert and describing Neophaeococcomyces mojavensis, and introducing the new genera and species Taxawa tesnikishii.</title>
        <authorList>
            <person name="Kurbessoian T."/>
            <person name="Stajich J.E."/>
        </authorList>
    </citation>
    <scope>NUCLEOTIDE SEQUENCE</scope>
    <source>
        <strain evidence="5">TK_35</strain>
    </source>
</reference>
<dbReference type="AlphaFoldDB" id="A0AA39CLK7"/>
<dbReference type="GO" id="GO:0016787">
    <property type="term" value="F:hydrolase activity"/>
    <property type="evidence" value="ECO:0007669"/>
    <property type="project" value="UniProtKB-KW"/>
</dbReference>
<evidence type="ECO:0000313" key="5">
    <source>
        <dbReference type="EMBL" id="KAJ9612712.1"/>
    </source>
</evidence>
<organism evidence="5 6">
    <name type="scientific">Knufia peltigerae</name>
    <dbReference type="NCBI Taxonomy" id="1002370"/>
    <lineage>
        <taxon>Eukaryota</taxon>
        <taxon>Fungi</taxon>
        <taxon>Dikarya</taxon>
        <taxon>Ascomycota</taxon>
        <taxon>Pezizomycotina</taxon>
        <taxon>Eurotiomycetes</taxon>
        <taxon>Chaetothyriomycetidae</taxon>
        <taxon>Chaetothyriales</taxon>
        <taxon>Trichomeriaceae</taxon>
        <taxon>Knufia</taxon>
    </lineage>
</organism>
<keyword evidence="6" id="KW-1185">Reference proteome</keyword>
<evidence type="ECO:0000313" key="6">
    <source>
        <dbReference type="Proteomes" id="UP001172681"/>
    </source>
</evidence>
<protein>
    <recommendedName>
        <fullName evidence="3">Carboxylic ester hydrolase</fullName>
        <ecNumber evidence="3">3.1.1.-</ecNumber>
    </recommendedName>
</protein>
<gene>
    <name evidence="5" type="ORF">H2204_014969</name>
</gene>
<evidence type="ECO:0000256" key="2">
    <source>
        <dbReference type="ARBA" id="ARBA00022801"/>
    </source>
</evidence>
<dbReference type="InterPro" id="IPR050309">
    <property type="entry name" value="Type-B_Carboxylest/Lipase"/>
</dbReference>
<dbReference type="Gene3D" id="3.40.50.1820">
    <property type="entry name" value="alpha/beta hydrolase"/>
    <property type="match status" value="1"/>
</dbReference>
<dbReference type="InterPro" id="IPR002018">
    <property type="entry name" value="CarbesteraseB"/>
</dbReference>
<dbReference type="PROSITE" id="PS00122">
    <property type="entry name" value="CARBOXYLESTERASE_B_1"/>
    <property type="match status" value="1"/>
</dbReference>
<dbReference type="InterPro" id="IPR029058">
    <property type="entry name" value="AB_hydrolase_fold"/>
</dbReference>
<dbReference type="PROSITE" id="PS00941">
    <property type="entry name" value="CARBOXYLESTERASE_B_2"/>
    <property type="match status" value="1"/>
</dbReference>
<evidence type="ECO:0000256" key="3">
    <source>
        <dbReference type="RuleBase" id="RU361235"/>
    </source>
</evidence>
<dbReference type="FunFam" id="3.40.50.1820:FF:000263">
    <property type="entry name" value="Carboxylic ester hydrolase"/>
    <property type="match status" value="1"/>
</dbReference>
<dbReference type="EC" id="3.1.1.-" evidence="3"/>
<comment type="similarity">
    <text evidence="1 3">Belongs to the type-B carboxylesterase/lipase family.</text>
</comment>
<name>A0AA39CLK7_9EURO</name>
<comment type="caution">
    <text evidence="5">The sequence shown here is derived from an EMBL/GenBank/DDBJ whole genome shotgun (WGS) entry which is preliminary data.</text>
</comment>
<proteinExistence type="inferred from homology"/>
<dbReference type="EMBL" id="JAPDRN010000211">
    <property type="protein sequence ID" value="KAJ9612712.1"/>
    <property type="molecule type" value="Genomic_DNA"/>
</dbReference>
<sequence>MGSVEGMSQRPKVHLNQGTILGIIQPGSYPDPIEAFLGIPYAQPPVEDLRFRPPVRIEASSQTFEASRYGPAAPAKQLLQTTGPALEYSEDCLTVNVFRQKIPHVTNGRSLLPVAVYVHGGAFNRGTSAMHNTASMVGWSEQPFIAVSFNYRVGALGFLPSSLSAKEGALNLGLKDQILLFQWVQDNIEHFGGDKNDITLIGLSAGAHSIGHHLMRHNKQNPGPFHRVIIESGAPTSRAVRAFDAEIHEDQFREFLKEVGCPNDCPENEIFPFLRSLPLSVISEAQNKVFDRYNPSLRWAFQPVVDGEVIPSPPIESWRSGNYCKVPIMTGFNGNEGSLYVDQKMSSGKQFTRFFRTLLPGLTDADIETISTKLYPDPDTSADQTFQETRQNLRVGSQYKRLEAAYGQYAYVAPVRQTAHFASDFQTEPVFLYHWALPTTVVGGASHADNMRYETYDPQVTSLSESQNEISGFLHAYVTSFVCNKGDPNALRGRFARRPKWEPYQSGKQDLPKTMVFGRNIKELVGGANDGQVAEFLYDDWALEQCRFWWDRVELTQQ</sequence>